<keyword evidence="2" id="KW-1185">Reference proteome</keyword>
<name>A0A6N7XGJ9_9FIRM</name>
<comment type="caution">
    <text evidence="1">The sequence shown here is derived from an EMBL/GenBank/DDBJ whole genome shotgun (WGS) entry which is preliminary data.</text>
</comment>
<protein>
    <submittedName>
        <fullName evidence="1">Uncharacterized protein</fullName>
    </submittedName>
</protein>
<dbReference type="EMBL" id="VUNQ01000011">
    <property type="protein sequence ID" value="MSU01171.1"/>
    <property type="molecule type" value="Genomic_DNA"/>
</dbReference>
<gene>
    <name evidence="1" type="ORF">FYJ83_06770</name>
</gene>
<accession>A0A6N7XGJ9</accession>
<sequence>MAELNRGIELMEYPFTPINMYDKIYSYGRAQETNPHPYAIALRDYLKEVNDKDDNNGYPPTAYLADINRDGIMEMLVNGTRLFYLQDGKLKTYDIEADFGDADYTMEFSQNNYLVAQPTVGDAEATTVLILKDGKIVKEPEFVGMYFLGYTSFMHGDKEISELEYEKLKEFYGVTEVYSNRKNQIDEILAMTNTIKAMTTSSKVKVNGILKEFESYNINGNNYFKLRDLAQVVNKTSKNFEVEWDGAKNAIRLISNKAYTPVGGELAKGDGKTKSAQVTTSAIYKDGKEISLTAYNIGGSNFFKLRDIAKAFDIGVTWDGPTNTVGIDTGKRYVAE</sequence>
<evidence type="ECO:0000313" key="2">
    <source>
        <dbReference type="Proteomes" id="UP000469523"/>
    </source>
</evidence>
<dbReference type="Proteomes" id="UP000469523">
    <property type="component" value="Unassembled WGS sequence"/>
</dbReference>
<dbReference type="AlphaFoldDB" id="A0A6N7XGJ9"/>
<organism evidence="1 2">
    <name type="scientific">Tissierella pigra</name>
    <dbReference type="NCBI Taxonomy" id="2607614"/>
    <lineage>
        <taxon>Bacteria</taxon>
        <taxon>Bacillati</taxon>
        <taxon>Bacillota</taxon>
        <taxon>Tissierellia</taxon>
        <taxon>Tissierellales</taxon>
        <taxon>Tissierellaceae</taxon>
        <taxon>Tissierella</taxon>
    </lineage>
</organism>
<evidence type="ECO:0000313" key="1">
    <source>
        <dbReference type="EMBL" id="MSU01171.1"/>
    </source>
</evidence>
<proteinExistence type="predicted"/>
<reference evidence="1 2" key="1">
    <citation type="submission" date="2019-09" db="EMBL/GenBank/DDBJ databases">
        <title>In-depth cultivation of the pig gut microbiome towards novel bacterial diversity and tailored functional studies.</title>
        <authorList>
            <person name="Wylensek D."/>
            <person name="Hitch T.C.A."/>
            <person name="Clavel T."/>
        </authorList>
    </citation>
    <scope>NUCLEOTIDE SEQUENCE [LARGE SCALE GENOMIC DNA]</scope>
    <source>
        <strain evidence="1 2">WCA3-693-APC-4?</strain>
    </source>
</reference>